<dbReference type="EMBL" id="CP118099">
    <property type="protein sequence ID" value="WDH76981.1"/>
    <property type="molecule type" value="Genomic_DNA"/>
</dbReference>
<comment type="subunit">
    <text evidence="5">Binds ribosomal protein uS19.</text>
</comment>
<dbReference type="PANTHER" id="PTHR33692:SF1">
    <property type="entry name" value="RIBOSOME MATURATION FACTOR RIMM"/>
    <property type="match status" value="1"/>
</dbReference>
<gene>
    <name evidence="5 8" type="primary">rimM</name>
    <name evidence="8" type="ORF">PTI97_05550</name>
</gene>
<keyword evidence="3 5" id="KW-0698">rRNA processing</keyword>
<evidence type="ECO:0000313" key="9">
    <source>
        <dbReference type="Proteomes" id="UP001213680"/>
    </source>
</evidence>
<comment type="similarity">
    <text evidence="5">Belongs to the RimM family.</text>
</comment>
<proteinExistence type="inferred from homology"/>
<comment type="function">
    <text evidence="5">An accessory protein needed during the final step in the assembly of 30S ribosomal subunit, possibly for assembly of the head region. Essential for efficient processing of 16S rRNA. May be needed both before and after RbfA during the maturation of 16S rRNA. It has affinity for free ribosomal 30S subunits but not for 70S ribosomes.</text>
</comment>
<dbReference type="RefSeq" id="WP_274357478.1">
    <property type="nucleotide sequence ID" value="NZ_CP118099.1"/>
</dbReference>
<comment type="domain">
    <text evidence="5">The PRC barrel domain binds ribosomal protein uS19.</text>
</comment>
<feature type="domain" description="RimM N-terminal" evidence="6">
    <location>
        <begin position="6"/>
        <end position="87"/>
    </location>
</feature>
<feature type="domain" description="Ribosome maturation factor RimM PRC barrel" evidence="7">
    <location>
        <begin position="100"/>
        <end position="163"/>
    </location>
</feature>
<evidence type="ECO:0000256" key="3">
    <source>
        <dbReference type="ARBA" id="ARBA00022552"/>
    </source>
</evidence>
<dbReference type="Gene3D" id="2.30.30.240">
    <property type="entry name" value="PRC-barrel domain"/>
    <property type="match status" value="1"/>
</dbReference>
<keyword evidence="2 5" id="KW-0690">Ribosome biogenesis</keyword>
<dbReference type="InterPro" id="IPR011033">
    <property type="entry name" value="PRC_barrel-like_sf"/>
</dbReference>
<comment type="subcellular location">
    <subcellularLocation>
        <location evidence="5">Cytoplasm</location>
    </subcellularLocation>
</comment>
<dbReference type="SUPFAM" id="SSF50447">
    <property type="entry name" value="Translation proteins"/>
    <property type="match status" value="1"/>
</dbReference>
<evidence type="ECO:0000259" key="7">
    <source>
        <dbReference type="Pfam" id="PF24986"/>
    </source>
</evidence>
<protein>
    <recommendedName>
        <fullName evidence="5">Ribosome maturation factor RimM</fullName>
    </recommendedName>
</protein>
<evidence type="ECO:0000313" key="8">
    <source>
        <dbReference type="EMBL" id="WDH76981.1"/>
    </source>
</evidence>
<sequence length="172" mass="19569">MDWLYVGKIANTHGLKGEVKILAATDFPEERFKKGNTLFLDVDGTKQEMTITTYRPHKQFHLVTFKGLENINLVEKYKGLKLYVHAEHVHELDEHEFYYHEIIGCEAIVDGTVIGVVDDIFETNGANDVWVIKRPGKSDALIPYIESVVQEIDVDAKRVVITPIPGMIDDED</sequence>
<evidence type="ECO:0000256" key="1">
    <source>
        <dbReference type="ARBA" id="ARBA00022490"/>
    </source>
</evidence>
<dbReference type="Pfam" id="PF24986">
    <property type="entry name" value="PRC_RimM"/>
    <property type="match status" value="1"/>
</dbReference>
<dbReference type="Gene3D" id="2.40.30.60">
    <property type="entry name" value="RimM"/>
    <property type="match status" value="1"/>
</dbReference>
<dbReference type="InterPro" id="IPR009000">
    <property type="entry name" value="Transl_B-barrel_sf"/>
</dbReference>
<evidence type="ECO:0000256" key="5">
    <source>
        <dbReference type="HAMAP-Rule" id="MF_00014"/>
    </source>
</evidence>
<reference evidence="8 9" key="1">
    <citation type="submission" date="2023-02" db="EMBL/GenBank/DDBJ databases">
        <title>A bacterium isolated from plastisphere.</title>
        <authorList>
            <person name="Sun Y."/>
        </authorList>
    </citation>
    <scope>NUCLEOTIDE SEQUENCE [LARGE SCALE GENOMIC DNA]</scope>
    <source>
        <strain evidence="9">a-1</strain>
    </source>
</reference>
<dbReference type="InterPro" id="IPR002676">
    <property type="entry name" value="RimM_N"/>
</dbReference>
<organism evidence="8 9">
    <name type="scientific">Exiguobacterium marinum</name>
    <dbReference type="NCBI Taxonomy" id="273528"/>
    <lineage>
        <taxon>Bacteria</taxon>
        <taxon>Bacillati</taxon>
        <taxon>Bacillota</taxon>
        <taxon>Bacilli</taxon>
        <taxon>Bacillales</taxon>
        <taxon>Bacillales Family XII. Incertae Sedis</taxon>
        <taxon>Exiguobacterium</taxon>
    </lineage>
</organism>
<keyword evidence="1 5" id="KW-0963">Cytoplasm</keyword>
<name>A0ABY7X504_9BACL</name>
<dbReference type="Pfam" id="PF01782">
    <property type="entry name" value="RimM"/>
    <property type="match status" value="1"/>
</dbReference>
<dbReference type="InterPro" id="IPR056792">
    <property type="entry name" value="PRC_RimM"/>
</dbReference>
<dbReference type="InterPro" id="IPR036976">
    <property type="entry name" value="RimM_N_sf"/>
</dbReference>
<dbReference type="InterPro" id="IPR011961">
    <property type="entry name" value="RimM"/>
</dbReference>
<evidence type="ECO:0000256" key="4">
    <source>
        <dbReference type="ARBA" id="ARBA00023186"/>
    </source>
</evidence>
<dbReference type="PANTHER" id="PTHR33692">
    <property type="entry name" value="RIBOSOME MATURATION FACTOR RIMM"/>
    <property type="match status" value="1"/>
</dbReference>
<dbReference type="HAMAP" id="MF_00014">
    <property type="entry name" value="Ribosome_mat_RimM"/>
    <property type="match status" value="1"/>
</dbReference>
<keyword evidence="4 5" id="KW-0143">Chaperone</keyword>
<dbReference type="Proteomes" id="UP001213680">
    <property type="component" value="Chromosome"/>
</dbReference>
<dbReference type="NCBIfam" id="TIGR02273">
    <property type="entry name" value="16S_RimM"/>
    <property type="match status" value="1"/>
</dbReference>
<accession>A0ABY7X504</accession>
<evidence type="ECO:0000256" key="2">
    <source>
        <dbReference type="ARBA" id="ARBA00022517"/>
    </source>
</evidence>
<evidence type="ECO:0000259" key="6">
    <source>
        <dbReference type="Pfam" id="PF01782"/>
    </source>
</evidence>
<dbReference type="SUPFAM" id="SSF50346">
    <property type="entry name" value="PRC-barrel domain"/>
    <property type="match status" value="1"/>
</dbReference>
<keyword evidence="9" id="KW-1185">Reference proteome</keyword>